<evidence type="ECO:0000313" key="2">
    <source>
        <dbReference type="WBParaSite" id="PS1159_v2.g16327.t1"/>
    </source>
</evidence>
<name>A0AC35FDW4_9BILA</name>
<reference evidence="2" key="1">
    <citation type="submission" date="2022-11" db="UniProtKB">
        <authorList>
            <consortium name="WormBaseParasite"/>
        </authorList>
    </citation>
    <scope>IDENTIFICATION</scope>
</reference>
<sequence>MIYKADFVQKTHLSLSSKTVINFGENFEFTIVLKKEAFGSLFCIENTKGDFEITKITSTNTSGEFPVTFNKTDKTLSKPFFLKDSENVIYTFYISANIQLKELCAVNYQFEIPVARCDIEVEIENPYDVEIEGKKGNFTFKHYGTKNIEMSLSFVFYPTILETVDSNK</sequence>
<organism evidence="1 2">
    <name type="scientific">Panagrolaimus sp. PS1159</name>
    <dbReference type="NCBI Taxonomy" id="55785"/>
    <lineage>
        <taxon>Eukaryota</taxon>
        <taxon>Metazoa</taxon>
        <taxon>Ecdysozoa</taxon>
        <taxon>Nematoda</taxon>
        <taxon>Chromadorea</taxon>
        <taxon>Rhabditida</taxon>
        <taxon>Tylenchina</taxon>
        <taxon>Panagrolaimomorpha</taxon>
        <taxon>Panagrolaimoidea</taxon>
        <taxon>Panagrolaimidae</taxon>
        <taxon>Panagrolaimus</taxon>
    </lineage>
</organism>
<dbReference type="Proteomes" id="UP000887580">
    <property type="component" value="Unplaced"/>
</dbReference>
<protein>
    <submittedName>
        <fullName evidence="2">Uncharacterized protein</fullName>
    </submittedName>
</protein>
<proteinExistence type="predicted"/>
<accession>A0AC35FDW4</accession>
<dbReference type="WBParaSite" id="PS1159_v2.g16327.t1">
    <property type="protein sequence ID" value="PS1159_v2.g16327.t1"/>
    <property type="gene ID" value="PS1159_v2.g16327"/>
</dbReference>
<evidence type="ECO:0000313" key="1">
    <source>
        <dbReference type="Proteomes" id="UP000887580"/>
    </source>
</evidence>